<dbReference type="Pfam" id="PF00805">
    <property type="entry name" value="Pentapeptide"/>
    <property type="match status" value="2"/>
</dbReference>
<sequence>MKIFRTLHGPGENSEEWLVETGETKVPPGIQRPPGASPAAMGDAAGLDLTAADLSGADFGGGMLAETVLRDAVLVGTDLYRCHREGAVLDGADLTGACLIKAVLDEASLRGAKLDRADLGSAELAGTDVRGGSLRGARLNAAALLGTLFQGADLTGASVKETSFSAVVDEHTVVQGLSGSVYGPMTVESGEQRREISGRELELWLNSRGADVRVIDPASREITYYAKIGDGYPRSSPRGIVRRRFLDGVAYDEAFTRNLRWEPTEYLRLYELGHNDVDHVEITEEEADAFVAAVTAKLRERP</sequence>
<dbReference type="PANTHER" id="PTHR47485">
    <property type="entry name" value="THYLAKOID LUMENAL 17.4 KDA PROTEIN, CHLOROPLASTIC"/>
    <property type="match status" value="1"/>
</dbReference>
<dbReference type="InterPro" id="IPR001646">
    <property type="entry name" value="5peptide_repeat"/>
</dbReference>
<accession>A0AAU2V202</accession>
<dbReference type="SUPFAM" id="SSF141571">
    <property type="entry name" value="Pentapeptide repeat-like"/>
    <property type="match status" value="1"/>
</dbReference>
<organism evidence="2">
    <name type="scientific">Streptomyces sp. NBC_00003</name>
    <dbReference type="NCBI Taxonomy" id="2903608"/>
    <lineage>
        <taxon>Bacteria</taxon>
        <taxon>Bacillati</taxon>
        <taxon>Actinomycetota</taxon>
        <taxon>Actinomycetes</taxon>
        <taxon>Kitasatosporales</taxon>
        <taxon>Streptomycetaceae</taxon>
        <taxon>Streptomyces</taxon>
    </lineage>
</organism>
<evidence type="ECO:0000313" key="2">
    <source>
        <dbReference type="EMBL" id="WTW61447.1"/>
    </source>
</evidence>
<dbReference type="AlphaFoldDB" id="A0AAU2V202"/>
<reference evidence="2" key="1">
    <citation type="submission" date="2022-10" db="EMBL/GenBank/DDBJ databases">
        <title>The complete genomes of actinobacterial strains from the NBC collection.</title>
        <authorList>
            <person name="Joergensen T.S."/>
            <person name="Alvarez Arevalo M."/>
            <person name="Sterndorff E.B."/>
            <person name="Faurdal D."/>
            <person name="Vuksanovic O."/>
            <person name="Mourched A.-S."/>
            <person name="Charusanti P."/>
            <person name="Shaw S."/>
            <person name="Blin K."/>
            <person name="Weber T."/>
        </authorList>
    </citation>
    <scope>NUCLEOTIDE SEQUENCE</scope>
    <source>
        <strain evidence="2">NBC_00003</strain>
    </source>
</reference>
<dbReference type="Gene3D" id="2.160.20.80">
    <property type="entry name" value="E3 ubiquitin-protein ligase SopA"/>
    <property type="match status" value="1"/>
</dbReference>
<proteinExistence type="predicted"/>
<evidence type="ECO:0000256" key="1">
    <source>
        <dbReference type="ARBA" id="ARBA00022737"/>
    </source>
</evidence>
<gene>
    <name evidence="2" type="ORF">OG549_12730</name>
</gene>
<dbReference type="PANTHER" id="PTHR47485:SF1">
    <property type="entry name" value="THYLAKOID LUMENAL 17.4 KDA PROTEIN, CHLOROPLASTIC"/>
    <property type="match status" value="1"/>
</dbReference>
<name>A0AAU2V202_9ACTN</name>
<keyword evidence="1" id="KW-0677">Repeat</keyword>
<protein>
    <submittedName>
        <fullName evidence="2">Pentapeptide repeat-containing protein</fullName>
    </submittedName>
</protein>
<dbReference type="EMBL" id="CP108318">
    <property type="protein sequence ID" value="WTW61447.1"/>
    <property type="molecule type" value="Genomic_DNA"/>
</dbReference>